<evidence type="ECO:0000313" key="1">
    <source>
        <dbReference type="EMBL" id="KAH7910768.1"/>
    </source>
</evidence>
<reference evidence="1" key="1">
    <citation type="journal article" date="2021" name="New Phytol.">
        <title>Evolutionary innovations through gain and loss of genes in the ectomycorrhizal Boletales.</title>
        <authorList>
            <person name="Wu G."/>
            <person name="Miyauchi S."/>
            <person name="Morin E."/>
            <person name="Kuo A."/>
            <person name="Drula E."/>
            <person name="Varga T."/>
            <person name="Kohler A."/>
            <person name="Feng B."/>
            <person name="Cao Y."/>
            <person name="Lipzen A."/>
            <person name="Daum C."/>
            <person name="Hundley H."/>
            <person name="Pangilinan J."/>
            <person name="Johnson J."/>
            <person name="Barry K."/>
            <person name="LaButti K."/>
            <person name="Ng V."/>
            <person name="Ahrendt S."/>
            <person name="Min B."/>
            <person name="Choi I.G."/>
            <person name="Park H."/>
            <person name="Plett J.M."/>
            <person name="Magnuson J."/>
            <person name="Spatafora J.W."/>
            <person name="Nagy L.G."/>
            <person name="Henrissat B."/>
            <person name="Grigoriev I.V."/>
            <person name="Yang Z.L."/>
            <person name="Xu J."/>
            <person name="Martin F.M."/>
        </authorList>
    </citation>
    <scope>NUCLEOTIDE SEQUENCE</scope>
    <source>
        <strain evidence="1">ATCC 28755</strain>
    </source>
</reference>
<accession>A0ACB8ADL3</accession>
<protein>
    <submittedName>
        <fullName evidence="1">Uncharacterized protein</fullName>
    </submittedName>
</protein>
<gene>
    <name evidence="1" type="ORF">BJ138DRAFT_1152242</name>
</gene>
<evidence type="ECO:0000313" key="2">
    <source>
        <dbReference type="Proteomes" id="UP000790377"/>
    </source>
</evidence>
<dbReference type="Proteomes" id="UP000790377">
    <property type="component" value="Unassembled WGS sequence"/>
</dbReference>
<dbReference type="EMBL" id="MU267701">
    <property type="protein sequence ID" value="KAH7910768.1"/>
    <property type="molecule type" value="Genomic_DNA"/>
</dbReference>
<comment type="caution">
    <text evidence="1">The sequence shown here is derived from an EMBL/GenBank/DDBJ whole genome shotgun (WGS) entry which is preliminary data.</text>
</comment>
<keyword evidence="2" id="KW-1185">Reference proteome</keyword>
<sequence length="140" mass="14682">MMFKSILTVPLFAALALAQGAVIGYPPQGTSVSPGSSLTVQVERPNSLTGSEEVAVVIGIQSCATRACISPAEYMGSILYNGPFAPQYYDPEDPPYQNFTVQIPSTLASGTALIGVAHLTLTGAGLYPFLEVLNRTITIS</sequence>
<organism evidence="1 2">
    <name type="scientific">Hygrophoropsis aurantiaca</name>
    <dbReference type="NCBI Taxonomy" id="72124"/>
    <lineage>
        <taxon>Eukaryota</taxon>
        <taxon>Fungi</taxon>
        <taxon>Dikarya</taxon>
        <taxon>Basidiomycota</taxon>
        <taxon>Agaricomycotina</taxon>
        <taxon>Agaricomycetes</taxon>
        <taxon>Agaricomycetidae</taxon>
        <taxon>Boletales</taxon>
        <taxon>Coniophorineae</taxon>
        <taxon>Hygrophoropsidaceae</taxon>
        <taxon>Hygrophoropsis</taxon>
    </lineage>
</organism>
<proteinExistence type="predicted"/>
<name>A0ACB8ADL3_9AGAM</name>